<name>A0A8B6HEZ2_MYTGA</name>
<evidence type="ECO:0000313" key="4">
    <source>
        <dbReference type="Proteomes" id="UP000596742"/>
    </source>
</evidence>
<dbReference type="CDD" id="cd09121">
    <property type="entry name" value="PLDc_DNaseII_2"/>
    <property type="match status" value="1"/>
</dbReference>
<dbReference type="EMBL" id="UYJE01009907">
    <property type="protein sequence ID" value="VDI77922.1"/>
    <property type="molecule type" value="Genomic_DNA"/>
</dbReference>
<evidence type="ECO:0000256" key="2">
    <source>
        <dbReference type="ARBA" id="ARBA00022801"/>
    </source>
</evidence>
<protein>
    <submittedName>
        <fullName evidence="3">Deoxyribonuclease II</fullName>
        <ecNumber evidence="3">3.1.22.1</ecNumber>
    </submittedName>
</protein>
<evidence type="ECO:0000313" key="3">
    <source>
        <dbReference type="EMBL" id="VDI77922.1"/>
    </source>
</evidence>
<dbReference type="Proteomes" id="UP000596742">
    <property type="component" value="Unassembled WGS sequence"/>
</dbReference>
<keyword evidence="4" id="KW-1185">Reference proteome</keyword>
<dbReference type="InterPro" id="IPR004947">
    <property type="entry name" value="DNase_II"/>
</dbReference>
<reference evidence="3" key="1">
    <citation type="submission" date="2018-11" db="EMBL/GenBank/DDBJ databases">
        <authorList>
            <person name="Alioto T."/>
            <person name="Alioto T."/>
        </authorList>
    </citation>
    <scope>NUCLEOTIDE SEQUENCE</scope>
</reference>
<dbReference type="AlphaFoldDB" id="A0A8B6HEZ2"/>
<proteinExistence type="inferred from homology"/>
<dbReference type="GO" id="GO:0006309">
    <property type="term" value="P:apoptotic DNA fragmentation"/>
    <property type="evidence" value="ECO:0007669"/>
    <property type="project" value="TreeGrafter"/>
</dbReference>
<organism evidence="3 4">
    <name type="scientific">Mytilus galloprovincialis</name>
    <name type="common">Mediterranean mussel</name>
    <dbReference type="NCBI Taxonomy" id="29158"/>
    <lineage>
        <taxon>Eukaryota</taxon>
        <taxon>Metazoa</taxon>
        <taxon>Spiralia</taxon>
        <taxon>Lophotrochozoa</taxon>
        <taxon>Mollusca</taxon>
        <taxon>Bivalvia</taxon>
        <taxon>Autobranchia</taxon>
        <taxon>Pteriomorphia</taxon>
        <taxon>Mytilida</taxon>
        <taxon>Mytiloidea</taxon>
        <taxon>Mytilidae</taxon>
        <taxon>Mytilinae</taxon>
        <taxon>Mytilus</taxon>
    </lineage>
</organism>
<sequence>MQCRSQTNKPVDWFIVYKIPKLGSHTDPNFQAGTGFYYMDNNDPELKPSDRGLDVKSDALFHTLDQIYNNKTEIGYFMYSDHTPDNRTGADPRGHAKGVLGFEQSGGFWMIHSAPRFPPLRSDGYKWQEKASKNGQTFLCISLDYGVVNRTGKQYTDVITIVSRYHHTCSLNISDGVPIHFPYIYDVGFPSMFNKDYPMLRRFSVDKGTRQLHVNEPPWYDVIKLPTKGGVGFLSFSKYGKFGNDLYDGLLSNKLQQDLLVQSWIETQKTPGDKLPSNCSIQYKVYNVNTMRFPGKNIEFATSKDHSKWVVSKDNGNWLCIGDINRQKPQKYRAGGQVCFQNKSAWNSFKKIVKEFAAC</sequence>
<evidence type="ECO:0000256" key="1">
    <source>
        <dbReference type="ARBA" id="ARBA00007527"/>
    </source>
</evidence>
<accession>A0A8B6HEZ2</accession>
<dbReference type="PANTHER" id="PTHR10858">
    <property type="entry name" value="DEOXYRIBONUCLEASE II"/>
    <property type="match status" value="1"/>
</dbReference>
<comment type="caution">
    <text evidence="3">The sequence shown here is derived from an EMBL/GenBank/DDBJ whole genome shotgun (WGS) entry which is preliminary data.</text>
</comment>
<dbReference type="Pfam" id="PF03265">
    <property type="entry name" value="DNase_II"/>
    <property type="match status" value="1"/>
</dbReference>
<dbReference type="GO" id="GO:0004531">
    <property type="term" value="F:deoxyribonuclease II activity"/>
    <property type="evidence" value="ECO:0007669"/>
    <property type="project" value="UniProtKB-EC"/>
</dbReference>
<gene>
    <name evidence="3" type="ORF">MGAL_10B029437</name>
</gene>
<keyword evidence="2 3" id="KW-0378">Hydrolase</keyword>
<dbReference type="OrthoDB" id="10261598at2759"/>
<dbReference type="CDD" id="cd09120">
    <property type="entry name" value="PLDc_DNaseII_1"/>
    <property type="match status" value="1"/>
</dbReference>
<dbReference type="EC" id="3.1.22.1" evidence="3"/>
<comment type="similarity">
    <text evidence="1">Belongs to the DNase II family.</text>
</comment>
<dbReference type="PANTHER" id="PTHR10858:SF23">
    <property type="entry name" value="DEOXYRIBONUCLEASE II"/>
    <property type="match status" value="1"/>
</dbReference>